<accession>A0A6M1RVF9</accession>
<dbReference type="AlphaFoldDB" id="A0A6M1RVF9"/>
<dbReference type="RefSeq" id="WP_163902000.1">
    <property type="nucleotide sequence ID" value="NZ_CP048427.1"/>
</dbReference>
<reference evidence="1 2" key="1">
    <citation type="submission" date="2020-02" db="EMBL/GenBank/DDBJ databases">
        <title>Genome sequence of the type strain CCBAU10050 of Rhizobium daejeonense.</title>
        <authorList>
            <person name="Gao J."/>
            <person name="Sun J."/>
        </authorList>
    </citation>
    <scope>NUCLEOTIDE SEQUENCE [LARGE SCALE GENOMIC DNA]</scope>
    <source>
        <strain evidence="1 2">CCBAU10050</strain>
    </source>
</reference>
<dbReference type="InterPro" id="IPR021295">
    <property type="entry name" value="DUF2867"/>
</dbReference>
<evidence type="ECO:0000313" key="2">
    <source>
        <dbReference type="Proteomes" id="UP000477849"/>
    </source>
</evidence>
<protein>
    <submittedName>
        <fullName evidence="1">DUF2867 domain-containing protein</fullName>
    </submittedName>
</protein>
<sequence length="160" mass="17169">MVIVSIAPEPVSLPHPALPAADWADRHVFSGAGPQGTALEVSKRMLGRPPGWIRGLMALRNRIVSLFGLKAADLGVAETTSVAGFPVVSEREGQVVLGFNDSHLDFRIVVDVEAKGADNSKVAVTTLVKRHNAFGRLYIAVVTPFHRVIVRSTLGQLARD</sequence>
<dbReference type="Proteomes" id="UP000477849">
    <property type="component" value="Unassembled WGS sequence"/>
</dbReference>
<evidence type="ECO:0000313" key="1">
    <source>
        <dbReference type="EMBL" id="NGO65452.1"/>
    </source>
</evidence>
<proteinExistence type="predicted"/>
<organism evidence="1 2">
    <name type="scientific">Rhizobium daejeonense</name>
    <dbReference type="NCBI Taxonomy" id="240521"/>
    <lineage>
        <taxon>Bacteria</taxon>
        <taxon>Pseudomonadati</taxon>
        <taxon>Pseudomonadota</taxon>
        <taxon>Alphaproteobacteria</taxon>
        <taxon>Hyphomicrobiales</taxon>
        <taxon>Rhizobiaceae</taxon>
        <taxon>Rhizobium/Agrobacterium group</taxon>
        <taxon>Rhizobium</taxon>
    </lineage>
</organism>
<keyword evidence="2" id="KW-1185">Reference proteome</keyword>
<gene>
    <name evidence="1" type="ORF">G6N76_17410</name>
</gene>
<comment type="caution">
    <text evidence="1">The sequence shown here is derived from an EMBL/GenBank/DDBJ whole genome shotgun (WGS) entry which is preliminary data.</text>
</comment>
<name>A0A6M1RVF9_9HYPH</name>
<dbReference type="EMBL" id="JAAKZH010000005">
    <property type="protein sequence ID" value="NGO65452.1"/>
    <property type="molecule type" value="Genomic_DNA"/>
</dbReference>
<dbReference type="Pfam" id="PF11066">
    <property type="entry name" value="DUF2867"/>
    <property type="match status" value="1"/>
</dbReference>